<organism evidence="8 9">
    <name type="scientific">Brachionus calyciflorus</name>
    <dbReference type="NCBI Taxonomy" id="104777"/>
    <lineage>
        <taxon>Eukaryota</taxon>
        <taxon>Metazoa</taxon>
        <taxon>Spiralia</taxon>
        <taxon>Gnathifera</taxon>
        <taxon>Rotifera</taxon>
        <taxon>Eurotatoria</taxon>
        <taxon>Monogononta</taxon>
        <taxon>Pseudotrocha</taxon>
        <taxon>Ploima</taxon>
        <taxon>Brachionidae</taxon>
        <taxon>Brachionus</taxon>
    </lineage>
</organism>
<feature type="compositionally biased region" description="Basic and acidic residues" evidence="6">
    <location>
        <begin position="55"/>
        <end position="76"/>
    </location>
</feature>
<feature type="compositionally biased region" description="Basic and acidic residues" evidence="6">
    <location>
        <begin position="532"/>
        <end position="546"/>
    </location>
</feature>
<dbReference type="FunFam" id="3.40.50.300:FF:000493">
    <property type="entry name" value="Guanine nucleotide-binding protein-like 3-like protein"/>
    <property type="match status" value="1"/>
</dbReference>
<reference evidence="8" key="1">
    <citation type="submission" date="2021-02" db="EMBL/GenBank/DDBJ databases">
        <authorList>
            <person name="Nowell W R."/>
        </authorList>
    </citation>
    <scope>NUCLEOTIDE SEQUENCE</scope>
    <source>
        <strain evidence="8">Ploen Becks lab</strain>
    </source>
</reference>
<comment type="subcellular location">
    <subcellularLocation>
        <location evidence="1">Nucleus</location>
    </subcellularLocation>
</comment>
<dbReference type="GO" id="GO:0005525">
    <property type="term" value="F:GTP binding"/>
    <property type="evidence" value="ECO:0007669"/>
    <property type="project" value="UniProtKB-KW"/>
</dbReference>
<keyword evidence="3" id="KW-0175">Coiled coil</keyword>
<sequence length="616" mass="70709">MVKLSQKSKRITCKKRYKIEKRIRQHNKKVKKDKDAKEMKKSHRSKTIRVPGKHPFKEEILQAAEKQKQAELEEKKQKKLERKKNQETNSKPNEFKDIDDLLKQAQKKQEQFNRTLNLLGKENPFDNFGSKNSEKETSLRTFYKEFKKVVDAADVIIQVLDARDPLGSRCPQVEEMILNSGQTKKLVLLLNKIDLVPKTNVQAWLKYLRSQYPTVAFKASTQSQNERLSQSSVPVDQANSNLLTSSKCLGADLLVKLLNNYTRINDVKQSITVGIIGLPNVGKSSIINSLKRSHACQIGSVPGLTRCMQEIKLDKHIKLLDSPGIVMSKDEDSASLALKNCIRIESLEDPVAPVDLLLKRCSKDQLIMRYKISEFTDVNDFLNQVAKRCGKVKKTGVPDVRKAAHHILNDWISGRLTYYTQPPEVEKPVETKIITQFSPAFDIDALLKEEESMIDSIEDTKLVVEGMEIKPNEPIKVNFETLENEEKIEDDSDDNEEEAEKRMVKNASFKTDVILNPKVSKKIKAQMIPEESSFKKPESLKRKARDDSDDEDEIYKTEDIPRTKKMLKMEMKKKLKKEKKNEKLFNNLGDILNQVKLGGGDKKEKQIYDFKTDFKS</sequence>
<dbReference type="InterPro" id="IPR006073">
    <property type="entry name" value="GTP-bd"/>
</dbReference>
<dbReference type="InterPro" id="IPR027417">
    <property type="entry name" value="P-loop_NTPase"/>
</dbReference>
<evidence type="ECO:0000256" key="5">
    <source>
        <dbReference type="ARBA" id="ARBA00023242"/>
    </source>
</evidence>
<evidence type="ECO:0000256" key="6">
    <source>
        <dbReference type="SAM" id="MobiDB-lite"/>
    </source>
</evidence>
<evidence type="ECO:0000259" key="7">
    <source>
        <dbReference type="PROSITE" id="PS51721"/>
    </source>
</evidence>
<dbReference type="EMBL" id="CAJNOC010000174">
    <property type="protein sequence ID" value="CAF0722774.1"/>
    <property type="molecule type" value="Genomic_DNA"/>
</dbReference>
<dbReference type="PRINTS" id="PR00326">
    <property type="entry name" value="GTP1OBG"/>
</dbReference>
<dbReference type="Pfam" id="PF08701">
    <property type="entry name" value="GN3L_Grn1"/>
    <property type="match status" value="1"/>
</dbReference>
<dbReference type="PANTHER" id="PTHR11089:SF30">
    <property type="entry name" value="GUANINE NUCLEOTIDE-BINDING PROTEIN-LIKE 3 HOMOLOG"/>
    <property type="match status" value="1"/>
</dbReference>
<evidence type="ECO:0000313" key="9">
    <source>
        <dbReference type="Proteomes" id="UP000663879"/>
    </source>
</evidence>
<comment type="caution">
    <text evidence="8">The sequence shown here is derived from an EMBL/GenBank/DDBJ whole genome shotgun (WGS) entry which is preliminary data.</text>
</comment>
<dbReference type="CDD" id="cd04178">
    <property type="entry name" value="Nucleostemin_like"/>
    <property type="match status" value="1"/>
</dbReference>
<gene>
    <name evidence="8" type="ORF">OXX778_LOCUS2284</name>
</gene>
<feature type="domain" description="CP-type G" evidence="7">
    <location>
        <begin position="143"/>
        <end position="328"/>
    </location>
</feature>
<accession>A0A813MIY3</accession>
<dbReference type="PANTHER" id="PTHR11089">
    <property type="entry name" value="GTP-BINDING PROTEIN-RELATED"/>
    <property type="match status" value="1"/>
</dbReference>
<dbReference type="AlphaFoldDB" id="A0A813MIY3"/>
<evidence type="ECO:0000256" key="2">
    <source>
        <dbReference type="ARBA" id="ARBA00022741"/>
    </source>
</evidence>
<keyword evidence="4" id="KW-0342">GTP-binding</keyword>
<feature type="region of interest" description="Disordered" evidence="6">
    <location>
        <begin position="19"/>
        <end position="96"/>
    </location>
</feature>
<dbReference type="FunFam" id="1.10.1580.10:FF:000002">
    <property type="entry name" value="Guanine nucleotide-binding protein-like 3 (nucleolar)-like"/>
    <property type="match status" value="1"/>
</dbReference>
<dbReference type="OrthoDB" id="444945at2759"/>
<name>A0A813MIY3_9BILA</name>
<keyword evidence="2" id="KW-0547">Nucleotide-binding</keyword>
<feature type="compositionally biased region" description="Basic residues" evidence="6">
    <location>
        <begin position="40"/>
        <end position="54"/>
    </location>
</feature>
<evidence type="ECO:0000256" key="4">
    <source>
        <dbReference type="ARBA" id="ARBA00023134"/>
    </source>
</evidence>
<dbReference type="PROSITE" id="PS51721">
    <property type="entry name" value="G_CP"/>
    <property type="match status" value="1"/>
</dbReference>
<dbReference type="Gene3D" id="3.40.50.300">
    <property type="entry name" value="P-loop containing nucleotide triphosphate hydrolases"/>
    <property type="match status" value="1"/>
</dbReference>
<keyword evidence="9" id="KW-1185">Reference proteome</keyword>
<dbReference type="SUPFAM" id="SSF52540">
    <property type="entry name" value="P-loop containing nucleoside triphosphate hydrolases"/>
    <property type="match status" value="1"/>
</dbReference>
<dbReference type="InterPro" id="IPR030378">
    <property type="entry name" value="G_CP_dom"/>
</dbReference>
<dbReference type="InterPro" id="IPR023179">
    <property type="entry name" value="GTP-bd_ortho_bundle_sf"/>
</dbReference>
<feature type="compositionally biased region" description="Basic residues" evidence="6">
    <location>
        <begin position="19"/>
        <end position="31"/>
    </location>
</feature>
<dbReference type="Gene3D" id="1.10.1580.10">
    <property type="match status" value="1"/>
</dbReference>
<feature type="region of interest" description="Disordered" evidence="6">
    <location>
        <begin position="527"/>
        <end position="557"/>
    </location>
</feature>
<evidence type="ECO:0000256" key="3">
    <source>
        <dbReference type="ARBA" id="ARBA00023054"/>
    </source>
</evidence>
<dbReference type="Proteomes" id="UP000663879">
    <property type="component" value="Unassembled WGS sequence"/>
</dbReference>
<dbReference type="GO" id="GO:0005730">
    <property type="term" value="C:nucleolus"/>
    <property type="evidence" value="ECO:0007669"/>
    <property type="project" value="TreeGrafter"/>
</dbReference>
<keyword evidence="5" id="KW-0539">Nucleus</keyword>
<proteinExistence type="predicted"/>
<dbReference type="InterPro" id="IPR014813">
    <property type="entry name" value="Gnl3_N_dom"/>
</dbReference>
<dbReference type="InterPro" id="IPR050755">
    <property type="entry name" value="TRAFAC_YlqF/YawG_RiboMat"/>
</dbReference>
<evidence type="ECO:0000256" key="1">
    <source>
        <dbReference type="ARBA" id="ARBA00004123"/>
    </source>
</evidence>
<dbReference type="Pfam" id="PF01926">
    <property type="entry name" value="MMR_HSR1"/>
    <property type="match status" value="1"/>
</dbReference>
<protein>
    <recommendedName>
        <fullName evidence="7">CP-type G domain-containing protein</fullName>
    </recommendedName>
</protein>
<evidence type="ECO:0000313" key="8">
    <source>
        <dbReference type="EMBL" id="CAF0722774.1"/>
    </source>
</evidence>